<name>A0A834XIP2_APHGI</name>
<accession>A0A834XIP2</accession>
<comment type="similarity">
    <text evidence="4">Belongs to the CDIP1/LITAF family.</text>
</comment>
<dbReference type="PANTHER" id="PTHR23292:SF14">
    <property type="entry name" value="FI16615P1-RELATED"/>
    <property type="match status" value="1"/>
</dbReference>
<keyword evidence="5" id="KW-0479">Metal-binding</keyword>
<feature type="transmembrane region" description="Helical" evidence="8">
    <location>
        <begin position="78"/>
        <end position="100"/>
    </location>
</feature>
<keyword evidence="7 8" id="KW-0472">Membrane</keyword>
<keyword evidence="8" id="KW-1133">Transmembrane helix</keyword>
<dbReference type="GO" id="GO:0005765">
    <property type="term" value="C:lysosomal membrane"/>
    <property type="evidence" value="ECO:0007669"/>
    <property type="project" value="UniProtKB-SubCell"/>
</dbReference>
<dbReference type="PANTHER" id="PTHR23292">
    <property type="entry name" value="LIPOPOLYSACCHARIDE-INDUCED TUMOR NECROSIS FACTOR-ALPHA FACTOR"/>
    <property type="match status" value="1"/>
</dbReference>
<keyword evidence="6" id="KW-0862">Zinc</keyword>
<gene>
    <name evidence="10" type="ORF">HCN44_003519</name>
</gene>
<comment type="caution">
    <text evidence="10">The sequence shown here is derived from an EMBL/GenBank/DDBJ whole genome shotgun (WGS) entry which is preliminary data.</text>
</comment>
<organism evidence="10 11">
    <name type="scientific">Aphidius gifuensis</name>
    <name type="common">Parasitoid wasp</name>
    <dbReference type="NCBI Taxonomy" id="684658"/>
    <lineage>
        <taxon>Eukaryota</taxon>
        <taxon>Metazoa</taxon>
        <taxon>Ecdysozoa</taxon>
        <taxon>Arthropoda</taxon>
        <taxon>Hexapoda</taxon>
        <taxon>Insecta</taxon>
        <taxon>Pterygota</taxon>
        <taxon>Neoptera</taxon>
        <taxon>Endopterygota</taxon>
        <taxon>Hymenoptera</taxon>
        <taxon>Apocrita</taxon>
        <taxon>Ichneumonoidea</taxon>
        <taxon>Braconidae</taxon>
        <taxon>Aphidiinae</taxon>
        <taxon>Aphidius</taxon>
    </lineage>
</organism>
<dbReference type="Pfam" id="PF10601">
    <property type="entry name" value="zf-LITAF-like"/>
    <property type="match status" value="1"/>
</dbReference>
<evidence type="ECO:0000256" key="3">
    <source>
        <dbReference type="ARBA" id="ARBA00004630"/>
    </source>
</evidence>
<feature type="domain" description="LITAF" evidence="9">
    <location>
        <begin position="39"/>
        <end position="124"/>
    </location>
</feature>
<dbReference type="InterPro" id="IPR006629">
    <property type="entry name" value="LITAF"/>
</dbReference>
<evidence type="ECO:0000259" key="9">
    <source>
        <dbReference type="PROSITE" id="PS51837"/>
    </source>
</evidence>
<evidence type="ECO:0000256" key="1">
    <source>
        <dbReference type="ARBA" id="ARBA00004414"/>
    </source>
</evidence>
<evidence type="ECO:0000256" key="6">
    <source>
        <dbReference type="ARBA" id="ARBA00022833"/>
    </source>
</evidence>
<reference evidence="10 11" key="1">
    <citation type="submission" date="2020-08" db="EMBL/GenBank/DDBJ databases">
        <title>Aphidius gifuensis genome sequencing and assembly.</title>
        <authorList>
            <person name="Du Z."/>
        </authorList>
    </citation>
    <scope>NUCLEOTIDE SEQUENCE [LARGE SCALE GENOMIC DNA]</scope>
    <source>
        <strain evidence="10">YNYX2018</strain>
        <tissue evidence="10">Adults</tissue>
    </source>
</reference>
<evidence type="ECO:0000256" key="2">
    <source>
        <dbReference type="ARBA" id="ARBA00004481"/>
    </source>
</evidence>
<evidence type="ECO:0000313" key="10">
    <source>
        <dbReference type="EMBL" id="KAF7987656.1"/>
    </source>
</evidence>
<evidence type="ECO:0000256" key="7">
    <source>
        <dbReference type="ARBA" id="ARBA00023136"/>
    </source>
</evidence>
<evidence type="ECO:0000256" key="5">
    <source>
        <dbReference type="ARBA" id="ARBA00022723"/>
    </source>
</evidence>
<evidence type="ECO:0000313" key="11">
    <source>
        <dbReference type="Proteomes" id="UP000639338"/>
    </source>
</evidence>
<proteinExistence type="inferred from homology"/>
<comment type="subcellular location">
    <subcellularLocation>
        <location evidence="2">Endosome membrane</location>
        <topology evidence="2">Peripheral membrane protein</topology>
    </subcellularLocation>
    <subcellularLocation>
        <location evidence="1">Late endosome membrane</location>
    </subcellularLocation>
    <subcellularLocation>
        <location evidence="3">Lysosome membrane</location>
        <topology evidence="3">Peripheral membrane protein</topology>
        <orientation evidence="3">Cytoplasmic side</orientation>
    </subcellularLocation>
</comment>
<dbReference type="AlphaFoldDB" id="A0A834XIP2"/>
<dbReference type="GO" id="GO:0008270">
    <property type="term" value="F:zinc ion binding"/>
    <property type="evidence" value="ECO:0007669"/>
    <property type="project" value="TreeGrafter"/>
</dbReference>
<dbReference type="GO" id="GO:0031902">
    <property type="term" value="C:late endosome membrane"/>
    <property type="evidence" value="ECO:0007669"/>
    <property type="project" value="UniProtKB-SubCell"/>
</dbReference>
<protein>
    <recommendedName>
        <fullName evidence="9">LITAF domain-containing protein</fullName>
    </recommendedName>
</protein>
<sequence>MEKQAPPPYNYEAQHMPMPMPMAVPAMNPYNQHASTSVDPIVRVAPMVTPLDKESTRMICPHCRVTIETTVEKNPSTMAWISSLILCLTVGYCGCCLIPFCMDDCHDVKHTCPSCGAFLGERRA</sequence>
<evidence type="ECO:0000256" key="4">
    <source>
        <dbReference type="ARBA" id="ARBA00005975"/>
    </source>
</evidence>
<dbReference type="EMBL" id="JACMRX010000006">
    <property type="protein sequence ID" value="KAF7987656.1"/>
    <property type="molecule type" value="Genomic_DNA"/>
</dbReference>
<dbReference type="PROSITE" id="PS51837">
    <property type="entry name" value="LITAF"/>
    <property type="match status" value="1"/>
</dbReference>
<dbReference type="Proteomes" id="UP000639338">
    <property type="component" value="Unassembled WGS sequence"/>
</dbReference>
<evidence type="ECO:0000256" key="8">
    <source>
        <dbReference type="SAM" id="Phobius"/>
    </source>
</evidence>
<keyword evidence="11" id="KW-1185">Reference proteome</keyword>
<keyword evidence="8" id="KW-0812">Transmembrane</keyword>
<dbReference type="OrthoDB" id="5599753at2759"/>
<dbReference type="SMART" id="SM00714">
    <property type="entry name" value="LITAF"/>
    <property type="match status" value="1"/>
</dbReference>
<dbReference type="InterPro" id="IPR037519">
    <property type="entry name" value="LITAF_fam"/>
</dbReference>